<reference evidence="1" key="1">
    <citation type="journal article" date="2021" name="Proc. Natl. Acad. Sci. U.S.A.">
        <title>A Catalog of Tens of Thousands of Viruses from Human Metagenomes Reveals Hidden Associations with Chronic Diseases.</title>
        <authorList>
            <person name="Tisza M.J."/>
            <person name="Buck C.B."/>
        </authorList>
    </citation>
    <scope>NUCLEOTIDE SEQUENCE</scope>
    <source>
        <strain evidence="1">Ct7yc1</strain>
    </source>
</reference>
<dbReference type="EMBL" id="BK032833">
    <property type="protein sequence ID" value="DAF63165.1"/>
    <property type="molecule type" value="Genomic_DNA"/>
</dbReference>
<sequence length="39" mass="4534">MIQNRLKDNVHTKTTSRVTAHADTQILVYTVQAKPKNRR</sequence>
<evidence type="ECO:0000313" key="1">
    <source>
        <dbReference type="EMBL" id="DAF63165.1"/>
    </source>
</evidence>
<proteinExistence type="predicted"/>
<protein>
    <submittedName>
        <fullName evidence="1">Uncharacterized protein</fullName>
    </submittedName>
</protein>
<name>A0A8S5TIQ5_9CAUD</name>
<accession>A0A8S5TIQ5</accession>
<organism evidence="1">
    <name type="scientific">Siphoviridae sp. ct7yc1</name>
    <dbReference type="NCBI Taxonomy" id="2827788"/>
    <lineage>
        <taxon>Viruses</taxon>
        <taxon>Duplodnaviria</taxon>
        <taxon>Heunggongvirae</taxon>
        <taxon>Uroviricota</taxon>
        <taxon>Caudoviricetes</taxon>
    </lineage>
</organism>